<dbReference type="EMBL" id="JBHSSW010000008">
    <property type="protein sequence ID" value="MFC6197827.1"/>
    <property type="molecule type" value="Genomic_DNA"/>
</dbReference>
<sequence length="64" mass="6981">MVMNSPIYAIEAPGKGSREDAERIKKIVRDALGHDHGRILVLPEGMKFSVHVDPATGNIPSKDD</sequence>
<evidence type="ECO:0000313" key="2">
    <source>
        <dbReference type="Proteomes" id="UP001596303"/>
    </source>
</evidence>
<proteinExistence type="predicted"/>
<evidence type="ECO:0000313" key="1">
    <source>
        <dbReference type="EMBL" id="MFC6197827.1"/>
    </source>
</evidence>
<reference evidence="2" key="1">
    <citation type="journal article" date="2019" name="Int. J. Syst. Evol. Microbiol.">
        <title>The Global Catalogue of Microorganisms (GCM) 10K type strain sequencing project: providing services to taxonomists for standard genome sequencing and annotation.</title>
        <authorList>
            <consortium name="The Broad Institute Genomics Platform"/>
            <consortium name="The Broad Institute Genome Sequencing Center for Infectious Disease"/>
            <person name="Wu L."/>
            <person name="Ma J."/>
        </authorList>
    </citation>
    <scope>NUCLEOTIDE SEQUENCE [LARGE SCALE GENOMIC DNA]</scope>
    <source>
        <strain evidence="2">CGMCC-1.15741</strain>
    </source>
</reference>
<name>A0ABW1S9A6_9PROT</name>
<accession>A0ABW1S9A6</accession>
<protein>
    <recommendedName>
        <fullName evidence="3">4-oxalocrotonate tautomerase</fullName>
    </recommendedName>
</protein>
<keyword evidence="2" id="KW-1185">Reference proteome</keyword>
<evidence type="ECO:0008006" key="3">
    <source>
        <dbReference type="Google" id="ProtNLM"/>
    </source>
</evidence>
<gene>
    <name evidence="1" type="ORF">ACFQDM_07045</name>
</gene>
<organism evidence="1 2">
    <name type="scientific">Ponticaulis profundi</name>
    <dbReference type="NCBI Taxonomy" id="2665222"/>
    <lineage>
        <taxon>Bacteria</taxon>
        <taxon>Pseudomonadati</taxon>
        <taxon>Pseudomonadota</taxon>
        <taxon>Alphaproteobacteria</taxon>
        <taxon>Hyphomonadales</taxon>
        <taxon>Hyphomonadaceae</taxon>
        <taxon>Ponticaulis</taxon>
    </lineage>
</organism>
<dbReference type="Proteomes" id="UP001596303">
    <property type="component" value="Unassembled WGS sequence"/>
</dbReference>
<comment type="caution">
    <text evidence="1">The sequence shown here is derived from an EMBL/GenBank/DDBJ whole genome shotgun (WGS) entry which is preliminary data.</text>
</comment>